<dbReference type="Pfam" id="PF01553">
    <property type="entry name" value="Acyltransferase"/>
    <property type="match status" value="1"/>
</dbReference>
<dbReference type="CDD" id="cd07989">
    <property type="entry name" value="LPLAT_AGPAT-like"/>
    <property type="match status" value="1"/>
</dbReference>
<comment type="pathway">
    <text evidence="1">Lipid metabolism.</text>
</comment>
<proteinExistence type="predicted"/>
<keyword evidence="2 5" id="KW-0808">Transferase</keyword>
<evidence type="ECO:0000256" key="1">
    <source>
        <dbReference type="ARBA" id="ARBA00005189"/>
    </source>
</evidence>
<keyword evidence="3 5" id="KW-0012">Acyltransferase</keyword>
<sequence length="262" mass="28565">MKLRETTLDWAATAASVGGVFGALFTYDVVQRVAIRFGAHAHQRAVTGMARAINRATLFAGTRLRVEGKEHLHPGRAYIIVANHQSLLDISMASDFLDELEPRYVSKRELAKGVPGVSFNLSRGGSACIDRKNPEQAIAAIEELGQRAQREGFSVVIFPEGTRSKTGAMRPFREAGLRALIRSAPGMEVLPVTSIGGSRLFRHNLKPITRNVELGFIVHPPVIPPDPADAEAFTAFVHRLEATIASALPRRDIEGRAGEDLR</sequence>
<dbReference type="PANTHER" id="PTHR10434">
    <property type="entry name" value="1-ACYL-SN-GLYCEROL-3-PHOSPHATE ACYLTRANSFERASE"/>
    <property type="match status" value="1"/>
</dbReference>
<protein>
    <submittedName>
        <fullName evidence="5">1-acyl-sn-glycerol-3-phosphate acyltransferase</fullName>
    </submittedName>
</protein>
<dbReference type="GO" id="GO:0003841">
    <property type="term" value="F:1-acylglycerol-3-phosphate O-acyltransferase activity"/>
    <property type="evidence" value="ECO:0007669"/>
    <property type="project" value="TreeGrafter"/>
</dbReference>
<dbReference type="SUPFAM" id="SSF69593">
    <property type="entry name" value="Glycerol-3-phosphate (1)-acyltransferase"/>
    <property type="match status" value="1"/>
</dbReference>
<reference evidence="5" key="1">
    <citation type="journal article" date="2018" name="J. Ind. Microbiol. Biotechnol.">
        <title>Genome mining reveals uncommon alkylpyrones as type III PKS products from myxobacteria.</title>
        <authorList>
            <person name="Hug J.J."/>
            <person name="Panter F."/>
            <person name="Krug D."/>
            <person name="Muller R."/>
        </authorList>
    </citation>
    <scope>NUCLEOTIDE SEQUENCE</scope>
    <source>
        <strain evidence="5">MSr9330</strain>
    </source>
</reference>
<dbReference type="SMART" id="SM00563">
    <property type="entry name" value="PlsC"/>
    <property type="match status" value="1"/>
</dbReference>
<dbReference type="EMBL" id="MH908877">
    <property type="protein sequence ID" value="AYM52527.1"/>
    <property type="molecule type" value="Genomic_DNA"/>
</dbReference>
<organism evidence="5">
    <name type="scientific">Aetherobacter fasciculatus</name>
    <dbReference type="NCBI Taxonomy" id="888830"/>
    <lineage>
        <taxon>Bacteria</taxon>
        <taxon>Pseudomonadati</taxon>
        <taxon>Myxococcota</taxon>
        <taxon>Polyangia</taxon>
        <taxon>Polyangiales</taxon>
        <taxon>Polyangiaceae</taxon>
        <taxon>Aetherobacter</taxon>
    </lineage>
</organism>
<feature type="domain" description="Phospholipid/glycerol acyltransferase" evidence="4">
    <location>
        <begin position="78"/>
        <end position="197"/>
    </location>
</feature>
<dbReference type="InterPro" id="IPR002123">
    <property type="entry name" value="Plipid/glycerol_acylTrfase"/>
</dbReference>
<dbReference type="GO" id="GO:0006654">
    <property type="term" value="P:phosphatidic acid biosynthetic process"/>
    <property type="evidence" value="ECO:0007669"/>
    <property type="project" value="TreeGrafter"/>
</dbReference>
<dbReference type="AlphaFoldDB" id="A0A3Q8I1I8"/>
<evidence type="ECO:0000256" key="2">
    <source>
        <dbReference type="ARBA" id="ARBA00022679"/>
    </source>
</evidence>
<accession>A0A3Q8I1I8</accession>
<evidence type="ECO:0000259" key="4">
    <source>
        <dbReference type="SMART" id="SM00563"/>
    </source>
</evidence>
<evidence type="ECO:0000313" key="5">
    <source>
        <dbReference type="EMBL" id="AYM52527.1"/>
    </source>
</evidence>
<name>A0A3Q8I1I8_9BACT</name>
<dbReference type="PANTHER" id="PTHR10434:SF66">
    <property type="entry name" value="PHOSPHOLIPID_GLYCEROL ACYLTRANSFERASE DOMAIN-CONTAINING PROTEIN"/>
    <property type="match status" value="1"/>
</dbReference>
<evidence type="ECO:0000256" key="3">
    <source>
        <dbReference type="ARBA" id="ARBA00023315"/>
    </source>
</evidence>